<evidence type="ECO:0000313" key="8">
    <source>
        <dbReference type="Proteomes" id="UP000076989"/>
    </source>
</evidence>
<reference evidence="4 9" key="2">
    <citation type="submission" date="2016-08" db="EMBL/GenBank/DDBJ databases">
        <title>Genome sequencing of Lactobacillus plantarum JSA22, isolated from fermented soybean paste.</title>
        <authorList>
            <person name="Choi H.S."/>
        </authorList>
    </citation>
    <scope>NUCLEOTIDE SEQUENCE [LARGE SCALE GENOMIC DNA]</scope>
    <source>
        <strain evidence="4 9">JSA22</strain>
    </source>
</reference>
<dbReference type="Proteomes" id="UP000076882">
    <property type="component" value="Unassembled WGS sequence"/>
</dbReference>
<gene>
    <name evidence="5" type="ORF">JH395_06620</name>
    <name evidence="2" type="ORF">Lp19_3418</name>
    <name evidence="4" type="ORF">LPJSA22_01908</name>
    <name evidence="3" type="ORF">NAB2_1661</name>
    <name evidence="1" type="ORF">Nizo2260_2272</name>
</gene>
<dbReference type="EMBL" id="MCOL01000001">
    <property type="protein sequence ID" value="ODO61929.1"/>
    <property type="molecule type" value="Genomic_DNA"/>
</dbReference>
<evidence type="ECO:0000313" key="7">
    <source>
        <dbReference type="Proteomes" id="UP000076882"/>
    </source>
</evidence>
<evidence type="ECO:0000313" key="2">
    <source>
        <dbReference type="EMBL" id="KZU92132.1"/>
    </source>
</evidence>
<sequence length="130" mass="14285">MWFSHHQKRNSLQAPVAGTYTVIPTATSPQQIGLLAIQPTSPVINAPIDGDIISLSPSRLVINSLSNQHIELRIDRPNFHNKCTWQVRVGDSVSPLTIVGTLYGSLKDVTIAVYRIDTIQATNWVSLANN</sequence>
<dbReference type="Proteomes" id="UP000595466">
    <property type="component" value="Chromosome"/>
</dbReference>
<name>A0A0M3QBG4_LACPN</name>
<dbReference type="Proteomes" id="UP000076872">
    <property type="component" value="Unassembled WGS sequence"/>
</dbReference>
<dbReference type="GeneID" id="77218387"/>
<dbReference type="EMBL" id="CP066817">
    <property type="protein sequence ID" value="QQM62198.1"/>
    <property type="molecule type" value="Genomic_DNA"/>
</dbReference>
<reference evidence="6 7" key="1">
    <citation type="submission" date="2016-03" db="EMBL/GenBank/DDBJ databases">
        <title>Comparative genomics of 54 Lactobacillus plantarum strains reveals genomic uncoupling from niche constraints.</title>
        <authorList>
            <person name="Martino M.E."/>
        </authorList>
    </citation>
    <scope>NUCLEOTIDE SEQUENCE [LARGE SCALE GENOMIC DNA]</scope>
    <source>
        <strain evidence="2 7">19.1</strain>
        <strain evidence="3 6">NAB2</strain>
        <strain evidence="1 8">Nizo2260</strain>
    </source>
</reference>
<dbReference type="KEGG" id="lpb:SH83_08530"/>
<dbReference type="RefSeq" id="WP_003644503.1">
    <property type="nucleotide sequence ID" value="NZ_AP018405.1"/>
</dbReference>
<dbReference type="EMBL" id="LUWI01000029">
    <property type="protein sequence ID" value="KZU02631.1"/>
    <property type="molecule type" value="Genomic_DNA"/>
</dbReference>
<evidence type="ECO:0000313" key="10">
    <source>
        <dbReference type="Proteomes" id="UP000595466"/>
    </source>
</evidence>
<evidence type="ECO:0000313" key="5">
    <source>
        <dbReference type="EMBL" id="QQM62198.1"/>
    </source>
</evidence>
<evidence type="ECO:0000313" key="6">
    <source>
        <dbReference type="Proteomes" id="UP000076872"/>
    </source>
</evidence>
<dbReference type="EMBL" id="LUXM01000040">
    <property type="protein sequence ID" value="KZU92132.1"/>
    <property type="molecule type" value="Genomic_DNA"/>
</dbReference>
<dbReference type="PATRIC" id="fig|1590.142.peg.1892"/>
<accession>A0A0M3QBG4</accession>
<reference evidence="5 10" key="3">
    <citation type="submission" date="2020-12" db="EMBL/GenBank/DDBJ databases">
        <title>Whole genome sequencing of Lactobacillus plantarum PC518.</title>
        <authorList>
            <person name="Guo Q."/>
        </authorList>
    </citation>
    <scope>NUCLEOTIDE SEQUENCE [LARGE SCALE GENOMIC DNA]</scope>
    <source>
        <strain evidence="5 10">PC518</strain>
    </source>
</reference>
<evidence type="ECO:0000313" key="4">
    <source>
        <dbReference type="EMBL" id="ODO61929.1"/>
    </source>
</evidence>
<protein>
    <submittedName>
        <fullName evidence="2">Uncharacterized protein</fullName>
    </submittedName>
</protein>
<dbReference type="SUPFAM" id="SSF51261">
    <property type="entry name" value="Duplicated hybrid motif"/>
    <property type="match status" value="1"/>
</dbReference>
<dbReference type="Proteomes" id="UP000094892">
    <property type="component" value="Unassembled WGS sequence"/>
</dbReference>
<organism evidence="2 7">
    <name type="scientific">Lactiplantibacillus plantarum</name>
    <name type="common">Lactobacillus plantarum</name>
    <dbReference type="NCBI Taxonomy" id="1590"/>
    <lineage>
        <taxon>Bacteria</taxon>
        <taxon>Bacillati</taxon>
        <taxon>Bacillota</taxon>
        <taxon>Bacilli</taxon>
        <taxon>Lactobacillales</taxon>
        <taxon>Lactobacillaceae</taxon>
        <taxon>Lactiplantibacillus</taxon>
    </lineage>
</organism>
<dbReference type="Proteomes" id="UP000076989">
    <property type="component" value="Unassembled WGS sequence"/>
</dbReference>
<dbReference type="EMBL" id="LUXO01000027">
    <property type="protein sequence ID" value="KZV03159.1"/>
    <property type="molecule type" value="Genomic_DNA"/>
</dbReference>
<evidence type="ECO:0000313" key="3">
    <source>
        <dbReference type="EMBL" id="KZV03159.1"/>
    </source>
</evidence>
<proteinExistence type="predicted"/>
<evidence type="ECO:0000313" key="9">
    <source>
        <dbReference type="Proteomes" id="UP000094892"/>
    </source>
</evidence>
<dbReference type="AlphaFoldDB" id="A0A0M3QBG4"/>
<dbReference type="InterPro" id="IPR011055">
    <property type="entry name" value="Dup_hybrid_motif"/>
</dbReference>
<evidence type="ECO:0000313" key="1">
    <source>
        <dbReference type="EMBL" id="KZU02631.1"/>
    </source>
</evidence>